<feature type="domain" description="HTH cro/C1-type" evidence="1">
    <location>
        <begin position="5"/>
        <end position="52"/>
    </location>
</feature>
<accession>A0A6M3JK30</accession>
<dbReference type="SMART" id="SM00530">
    <property type="entry name" value="HTH_XRE"/>
    <property type="match status" value="1"/>
</dbReference>
<dbReference type="PROSITE" id="PS50943">
    <property type="entry name" value="HTH_CROC1"/>
    <property type="match status" value="1"/>
</dbReference>
<protein>
    <submittedName>
        <fullName evidence="2">Putative DNA binding, helix-turn-helix domain containing protein</fullName>
    </submittedName>
</protein>
<dbReference type="AlphaFoldDB" id="A0A6M3JK30"/>
<evidence type="ECO:0000259" key="1">
    <source>
        <dbReference type="PROSITE" id="PS50943"/>
    </source>
</evidence>
<dbReference type="SUPFAM" id="SSF47413">
    <property type="entry name" value="lambda repressor-like DNA-binding domains"/>
    <property type="match status" value="1"/>
</dbReference>
<dbReference type="InterPro" id="IPR001387">
    <property type="entry name" value="Cro/C1-type_HTH"/>
</dbReference>
<gene>
    <name evidence="2" type="ORF">MM415A03901_0012</name>
</gene>
<evidence type="ECO:0000313" key="2">
    <source>
        <dbReference type="EMBL" id="QJA70196.1"/>
    </source>
</evidence>
<dbReference type="InterPro" id="IPR010982">
    <property type="entry name" value="Lambda_DNA-bd_dom_sf"/>
</dbReference>
<dbReference type="CDD" id="cd00093">
    <property type="entry name" value="HTH_XRE"/>
    <property type="match status" value="1"/>
</dbReference>
<sequence length="54" mass="6222">MVKGIKERRIELKLTQVELAKKCGVSLMTIQLWEREAGSPSPKNLEKLKQVLWS</sequence>
<reference evidence="2" key="1">
    <citation type="submission" date="2020-03" db="EMBL/GenBank/DDBJ databases">
        <title>The deep terrestrial virosphere.</title>
        <authorList>
            <person name="Holmfeldt K."/>
            <person name="Nilsson E."/>
            <person name="Simone D."/>
            <person name="Lopez-Fernandez M."/>
            <person name="Wu X."/>
            <person name="de Brujin I."/>
            <person name="Lundin D."/>
            <person name="Andersson A."/>
            <person name="Bertilsson S."/>
            <person name="Dopson M."/>
        </authorList>
    </citation>
    <scope>NUCLEOTIDE SEQUENCE</scope>
    <source>
        <strain evidence="2">MM415A03901</strain>
    </source>
</reference>
<organism evidence="2">
    <name type="scientific">viral metagenome</name>
    <dbReference type="NCBI Taxonomy" id="1070528"/>
    <lineage>
        <taxon>unclassified sequences</taxon>
        <taxon>metagenomes</taxon>
        <taxon>organismal metagenomes</taxon>
    </lineage>
</organism>
<dbReference type="Pfam" id="PF01381">
    <property type="entry name" value="HTH_3"/>
    <property type="match status" value="1"/>
</dbReference>
<dbReference type="Gene3D" id="1.10.260.40">
    <property type="entry name" value="lambda repressor-like DNA-binding domains"/>
    <property type="match status" value="1"/>
</dbReference>
<dbReference type="EMBL" id="MT141771">
    <property type="protein sequence ID" value="QJA70196.1"/>
    <property type="molecule type" value="Genomic_DNA"/>
</dbReference>
<proteinExistence type="predicted"/>
<name>A0A6M3JK30_9ZZZZ</name>
<dbReference type="GO" id="GO:0003677">
    <property type="term" value="F:DNA binding"/>
    <property type="evidence" value="ECO:0007669"/>
    <property type="project" value="InterPro"/>
</dbReference>